<dbReference type="Proteomes" id="UP000017938">
    <property type="component" value="Unassembled WGS sequence"/>
</dbReference>
<dbReference type="SUPFAM" id="SSF50346">
    <property type="entry name" value="PRC-barrel domain"/>
    <property type="match status" value="1"/>
</dbReference>
<organism evidence="2 4">
    <name type="scientific">Candidatus Colimorpha enterica</name>
    <dbReference type="NCBI Taxonomy" id="3083063"/>
    <lineage>
        <taxon>Bacteria</taxon>
        <taxon>Pseudomonadati</taxon>
        <taxon>Bacteroidota</taxon>
        <taxon>Bacteroidia</taxon>
        <taxon>Bacteroidales</taxon>
        <taxon>Candidatus Colimorpha</taxon>
    </lineage>
</organism>
<dbReference type="EMBL" id="JALEMU010000130">
    <property type="protein sequence ID" value="MCI5756218.1"/>
    <property type="molecule type" value="Genomic_DNA"/>
</dbReference>
<comment type="caution">
    <text evidence="2">The sequence shown here is derived from an EMBL/GenBank/DDBJ whole genome shotgun (WGS) entry which is preliminary data.</text>
</comment>
<dbReference type="Pfam" id="PF05239">
    <property type="entry name" value="PRC"/>
    <property type="match status" value="1"/>
</dbReference>
<evidence type="ECO:0000313" key="5">
    <source>
        <dbReference type="Proteomes" id="UP001139365"/>
    </source>
</evidence>
<dbReference type="EMBL" id="CBFW010000181">
    <property type="protein sequence ID" value="CDC73809.1"/>
    <property type="molecule type" value="Genomic_DNA"/>
</dbReference>
<dbReference type="STRING" id="1263015.BN580_01338"/>
<dbReference type="PANTHER" id="PTHR40061">
    <property type="entry name" value="SPORULATION PROTEIN YLMC-RELATED"/>
    <property type="match status" value="1"/>
</dbReference>
<evidence type="ECO:0000313" key="2">
    <source>
        <dbReference type="EMBL" id="CDC73809.1"/>
    </source>
</evidence>
<dbReference type="InterPro" id="IPR011033">
    <property type="entry name" value="PRC_barrel-like_sf"/>
</dbReference>
<dbReference type="InterPro" id="IPR014238">
    <property type="entry name" value="Spore_YlmC/YmxH"/>
</dbReference>
<accession>R6TVF4</accession>
<dbReference type="NCBIfam" id="TIGR02888">
    <property type="entry name" value="spore_YlmC_YmxH"/>
    <property type="match status" value="1"/>
</dbReference>
<proteinExistence type="predicted"/>
<gene>
    <name evidence="2" type="ORF">BN580_01338</name>
    <name evidence="3" type="ORF">MR241_08000</name>
</gene>
<reference evidence="2" key="1">
    <citation type="submission" date="2012-11" db="EMBL/GenBank/DDBJ databases">
        <title>Dependencies among metagenomic species, viruses, plasmids and units of genetic variation.</title>
        <authorList>
            <person name="Nielsen H.B."/>
            <person name="Almeida M."/>
            <person name="Juncker A.S."/>
            <person name="Rasmussen S."/>
            <person name="Li J."/>
            <person name="Sunagawa S."/>
            <person name="Plichta D."/>
            <person name="Gautier L."/>
            <person name="Le Chatelier E."/>
            <person name="Peletier E."/>
            <person name="Bonde I."/>
            <person name="Nielsen T."/>
            <person name="Manichanh C."/>
            <person name="Arumugam M."/>
            <person name="Batto J."/>
            <person name="Santos M.B.Q.D."/>
            <person name="Blom N."/>
            <person name="Borruel N."/>
            <person name="Burgdorf K.S."/>
            <person name="Boumezbeur F."/>
            <person name="Casellas F."/>
            <person name="Dore J."/>
            <person name="Guarner F."/>
            <person name="Hansen T."/>
            <person name="Hildebrand F."/>
            <person name="Kaas R.S."/>
            <person name="Kennedy S."/>
            <person name="Kristiansen K."/>
            <person name="Kultima J.R."/>
            <person name="Leonard P."/>
            <person name="Levenez F."/>
            <person name="Lund O."/>
            <person name="Moumen B."/>
            <person name="Le Paslier D."/>
            <person name="Pons N."/>
            <person name="Pedersen O."/>
            <person name="Prifti E."/>
            <person name="Qin J."/>
            <person name="Raes J."/>
            <person name="Tap J."/>
            <person name="Tims S."/>
            <person name="Ussery D.W."/>
            <person name="Yamada T."/>
            <person name="MetaHit consortium"/>
            <person name="Renault P."/>
            <person name="Sicheritz-Ponten T."/>
            <person name="Bork P."/>
            <person name="Wang J."/>
            <person name="Brunak S."/>
            <person name="Ehrlich S.D."/>
        </authorList>
    </citation>
    <scope>NUCLEOTIDE SEQUENCE [LARGE SCALE GENOMIC DNA]</scope>
</reference>
<dbReference type="InterPro" id="IPR027275">
    <property type="entry name" value="PRC-brl_dom"/>
</dbReference>
<protein>
    <submittedName>
        <fullName evidence="3">YlmC/YmxH family sporulation protein</fullName>
    </submittedName>
</protein>
<evidence type="ECO:0000313" key="4">
    <source>
        <dbReference type="Proteomes" id="UP000017938"/>
    </source>
</evidence>
<evidence type="ECO:0000313" key="3">
    <source>
        <dbReference type="EMBL" id="MCI5756218.1"/>
    </source>
</evidence>
<dbReference type="Gene3D" id="2.30.30.240">
    <property type="entry name" value="PRC-barrel domain"/>
    <property type="match status" value="1"/>
</dbReference>
<dbReference type="Proteomes" id="UP001139365">
    <property type="component" value="Unassembled WGS sequence"/>
</dbReference>
<evidence type="ECO:0000259" key="1">
    <source>
        <dbReference type="Pfam" id="PF05239"/>
    </source>
</evidence>
<reference evidence="3 5" key="2">
    <citation type="submission" date="2022-03" db="EMBL/GenBank/DDBJ databases">
        <title>Metagenome-assembled genomes from swine fecal metagenomes.</title>
        <authorList>
            <person name="Holman D.B."/>
            <person name="Kommadath A."/>
        </authorList>
    </citation>
    <scope>NUCLEOTIDE SEQUENCE [LARGE SCALE GENOMIC DNA]</scope>
    <source>
        <strain evidence="3">SUG147</strain>
    </source>
</reference>
<name>R6TVF4_9BACT</name>
<dbReference type="AlphaFoldDB" id="R6TVF4"/>
<sequence length="81" mass="8906">MGCSINELKSKEVINVSDGKRLGFVKDIEVDTDDARLLAITVPGEGGIFARGRDIKIPWACIEHIGDDLIIVNMKNLTPRN</sequence>
<dbReference type="PANTHER" id="PTHR40061:SF1">
    <property type="entry name" value="SPORULATION PROTEIN YLMC-RELATED"/>
    <property type="match status" value="1"/>
</dbReference>
<feature type="domain" description="PRC-barrel" evidence="1">
    <location>
        <begin position="5"/>
        <end position="73"/>
    </location>
</feature>